<organism evidence="2 3">
    <name type="scientific">Pinctada imbricata</name>
    <name type="common">Atlantic pearl-oyster</name>
    <name type="synonym">Pinctada martensii</name>
    <dbReference type="NCBI Taxonomy" id="66713"/>
    <lineage>
        <taxon>Eukaryota</taxon>
        <taxon>Metazoa</taxon>
        <taxon>Spiralia</taxon>
        <taxon>Lophotrochozoa</taxon>
        <taxon>Mollusca</taxon>
        <taxon>Bivalvia</taxon>
        <taxon>Autobranchia</taxon>
        <taxon>Pteriomorphia</taxon>
        <taxon>Pterioida</taxon>
        <taxon>Pterioidea</taxon>
        <taxon>Pteriidae</taxon>
        <taxon>Pinctada</taxon>
    </lineage>
</organism>
<name>A0AA89BSQ0_PINIB</name>
<comment type="caution">
    <text evidence="2">The sequence shown here is derived from an EMBL/GenBank/DDBJ whole genome shotgun (WGS) entry which is preliminary data.</text>
</comment>
<evidence type="ECO:0000256" key="1">
    <source>
        <dbReference type="SAM" id="MobiDB-lite"/>
    </source>
</evidence>
<evidence type="ECO:0000313" key="3">
    <source>
        <dbReference type="Proteomes" id="UP001186944"/>
    </source>
</evidence>
<dbReference type="AlphaFoldDB" id="A0AA89BSQ0"/>
<keyword evidence="3" id="KW-1185">Reference proteome</keyword>
<accession>A0AA89BSQ0</accession>
<feature type="region of interest" description="Disordered" evidence="1">
    <location>
        <begin position="91"/>
        <end position="115"/>
    </location>
</feature>
<protein>
    <submittedName>
        <fullName evidence="2">Uncharacterized protein</fullName>
    </submittedName>
</protein>
<gene>
    <name evidence="2" type="ORF">FSP39_005553</name>
</gene>
<sequence length="115" mass="13594">MVREIAERPKRALIRRESTFRNTRKTPKFQRINGWDTTPVVSDSLDSKKLKLTEEDLQYKYVPKRRCTHLDDEQVFEKHSLHRSLLLREKEELSKPKRAKTSLNMAPSSTAGHYI</sequence>
<dbReference type="Proteomes" id="UP001186944">
    <property type="component" value="Unassembled WGS sequence"/>
</dbReference>
<dbReference type="EMBL" id="VSWD01000010">
    <property type="protein sequence ID" value="KAK3089679.1"/>
    <property type="molecule type" value="Genomic_DNA"/>
</dbReference>
<evidence type="ECO:0000313" key="2">
    <source>
        <dbReference type="EMBL" id="KAK3089679.1"/>
    </source>
</evidence>
<feature type="compositionally biased region" description="Polar residues" evidence="1">
    <location>
        <begin position="101"/>
        <end position="115"/>
    </location>
</feature>
<proteinExistence type="predicted"/>
<reference evidence="2" key="1">
    <citation type="submission" date="2019-08" db="EMBL/GenBank/DDBJ databases">
        <title>The improved chromosome-level genome for the pearl oyster Pinctada fucata martensii using PacBio sequencing and Hi-C.</title>
        <authorList>
            <person name="Zheng Z."/>
        </authorList>
    </citation>
    <scope>NUCLEOTIDE SEQUENCE</scope>
    <source>
        <strain evidence="2">ZZ-2019</strain>
        <tissue evidence="2">Adductor muscle</tissue>
    </source>
</reference>